<dbReference type="PANTHER" id="PTHR39639">
    <property type="entry name" value="CHROMOSOME 16, WHOLE GENOME SHOTGUN SEQUENCE"/>
    <property type="match status" value="1"/>
</dbReference>
<evidence type="ECO:0000313" key="3">
    <source>
        <dbReference type="EMBL" id="WMD17215.1"/>
    </source>
</evidence>
<evidence type="ECO:0000256" key="1">
    <source>
        <dbReference type="SAM" id="Coils"/>
    </source>
</evidence>
<sequence>MKKNLEGKLQEIIRFARKKNNTISYNMAVDILKDKEQINDKDITLSLEELFNRGIIVTPEEDEEYLANETDPDTFIPADVQISQRTINVYNLMERLENEEIDLAPSFQRNGNLWSLEEQSRLIESLMLKIPIPAFYFNAADDDKWIVIDGLQRLSAFYNFLVGEKNDGEEKRKKQRFVGMQYLKDFENCDFDELPRQYMRRIKETTVVAYTVEKGTPDEIVFNIFQRINTGGTILKPQEIRQALYQGKATILIEKLAKCNEFLQATQNAIRSDRMQDREYVTRFIAFTELNFEKEYKGNIDEYLIKAMKLVNTYDDNKIKKLEKNFKKIMNYCAKIFGKYAFRKYNKNQRRGPINKAIFEMWVVCFSELTEKQLQTLENNKDQFLKSFEKIQQESTFITTVKAGDQYSVVRRIDIARDLVKEFI</sequence>
<feature type="coiled-coil region" evidence="1">
    <location>
        <begin position="367"/>
        <end position="394"/>
    </location>
</feature>
<gene>
    <name evidence="3" type="ORF">RBI15_03655</name>
</gene>
<evidence type="ECO:0000313" key="4">
    <source>
        <dbReference type="Proteomes" id="UP001243496"/>
    </source>
</evidence>
<dbReference type="AlphaFoldDB" id="A0AAQ3JJN2"/>
<dbReference type="Proteomes" id="UP001243496">
    <property type="component" value="Chromosome"/>
</dbReference>
<accession>A0AAQ3JJN2</accession>
<name>A0AAQ3JJN2_ANAHA</name>
<protein>
    <submittedName>
        <fullName evidence="3">DUF262 domain-containing protein</fullName>
    </submittedName>
</protein>
<reference evidence="3" key="1">
    <citation type="submission" date="2023-08" db="EMBL/GenBank/DDBJ databases">
        <title>Complete Genome Sequences of butyrate producing Anaerostipes hadrus strains BA1 and GIF7 isolated from the terminal ileum of a healthy lean male.</title>
        <authorList>
            <person name="Low A."/>
            <person name="Sheludchenko M."/>
            <person name="Cheng H.E."/>
            <person name="Koh X.Q."/>
            <person name="Lee J."/>
        </authorList>
    </citation>
    <scope>NUCLEOTIDE SEQUENCE</scope>
    <source>
        <strain evidence="3">BA1</strain>
    </source>
</reference>
<dbReference type="EMBL" id="CP132968">
    <property type="protein sequence ID" value="WMD17215.1"/>
    <property type="molecule type" value="Genomic_DNA"/>
</dbReference>
<proteinExistence type="predicted"/>
<dbReference type="RefSeq" id="WP_209291401.1">
    <property type="nucleotide sequence ID" value="NZ_CP132968.1"/>
</dbReference>
<organism evidence="3 4">
    <name type="scientific">Anaerostipes hadrus</name>
    <dbReference type="NCBI Taxonomy" id="649756"/>
    <lineage>
        <taxon>Bacteria</taxon>
        <taxon>Bacillati</taxon>
        <taxon>Bacillota</taxon>
        <taxon>Clostridia</taxon>
        <taxon>Lachnospirales</taxon>
        <taxon>Lachnospiraceae</taxon>
        <taxon>Anaerostipes</taxon>
    </lineage>
</organism>
<dbReference type="Pfam" id="PF03235">
    <property type="entry name" value="GmrSD_N"/>
    <property type="match status" value="1"/>
</dbReference>
<feature type="domain" description="GmrSD restriction endonucleases N-terminal" evidence="2">
    <location>
        <begin position="97"/>
        <end position="245"/>
    </location>
</feature>
<evidence type="ECO:0000259" key="2">
    <source>
        <dbReference type="Pfam" id="PF03235"/>
    </source>
</evidence>
<dbReference type="InterPro" id="IPR004919">
    <property type="entry name" value="GmrSD_N"/>
</dbReference>
<keyword evidence="1" id="KW-0175">Coiled coil</keyword>
<dbReference type="PANTHER" id="PTHR39639:SF1">
    <property type="entry name" value="DUF262 DOMAIN-CONTAINING PROTEIN"/>
    <property type="match status" value="1"/>
</dbReference>
<dbReference type="GeneID" id="92740470"/>